<dbReference type="PANTHER" id="PTHR46211">
    <property type="entry name" value="GLYCEROPHOSPHORYL DIESTER PHOSPHODIESTERASE"/>
    <property type="match status" value="1"/>
</dbReference>
<evidence type="ECO:0000259" key="1">
    <source>
        <dbReference type="PROSITE" id="PS51704"/>
    </source>
</evidence>
<gene>
    <name evidence="2" type="ORF">ACE5LO_07130</name>
</gene>
<dbReference type="InterPro" id="IPR032160">
    <property type="entry name" value="DUF4996"/>
</dbReference>
<evidence type="ECO:0000313" key="3">
    <source>
        <dbReference type="Proteomes" id="UP001580430"/>
    </source>
</evidence>
<dbReference type="RefSeq" id="WP_375519528.1">
    <property type="nucleotide sequence ID" value="NZ_JBHIRY010000005.1"/>
</dbReference>
<accession>A0ABV5BY12</accession>
<dbReference type="PROSITE" id="PS51704">
    <property type="entry name" value="GP_PDE"/>
    <property type="match status" value="1"/>
</dbReference>
<organism evidence="2 3">
    <name type="scientific">Paenibacillus medicaginis</name>
    <dbReference type="NCBI Taxonomy" id="1470560"/>
    <lineage>
        <taxon>Bacteria</taxon>
        <taxon>Bacillati</taxon>
        <taxon>Bacillota</taxon>
        <taxon>Bacilli</taxon>
        <taxon>Bacillales</taxon>
        <taxon>Paenibacillaceae</taxon>
        <taxon>Paenibacillus</taxon>
    </lineage>
</organism>
<dbReference type="Proteomes" id="UP001580430">
    <property type="component" value="Unassembled WGS sequence"/>
</dbReference>
<comment type="caution">
    <text evidence="2">The sequence shown here is derived from an EMBL/GenBank/DDBJ whole genome shotgun (WGS) entry which is preliminary data.</text>
</comment>
<protein>
    <submittedName>
        <fullName evidence="2">Glycerophosphodiester phosphodiesterase family protein</fullName>
    </submittedName>
</protein>
<sequence>MALSESQQTLRKLTDQNKVLIMAHRGTAGGNIVQNTIGAFENALKHGADIVEVDASMSTDGVFYAFHDGMEPVLLGVTTNIRTLDSKVIESLWLRNSNFEIKKERVNRLDDVLDYLKGRCLINLDRGWLNWEETIRLVKRHNMNEQIILKSHLVPEYLQALEEQAADIMFMPIITAAEQTGCFDQYKLNWVAAELIFEDLHSPVIDEQLITHLKSKGLLLCCNPITLNDWIDLTAKMDDNHSILHGPDPYWGWCVRKGFDILQTDWPMLLKSYINSL</sequence>
<dbReference type="SUPFAM" id="SSF51695">
    <property type="entry name" value="PLC-like phosphodiesterases"/>
    <property type="match status" value="1"/>
</dbReference>
<evidence type="ECO:0000313" key="2">
    <source>
        <dbReference type="EMBL" id="MFB5760164.1"/>
    </source>
</evidence>
<feature type="domain" description="GP-PDE" evidence="1">
    <location>
        <begin position="19"/>
        <end position="68"/>
    </location>
</feature>
<dbReference type="EMBL" id="JBHIRY010000005">
    <property type="protein sequence ID" value="MFB5760164.1"/>
    <property type="molecule type" value="Genomic_DNA"/>
</dbReference>
<dbReference type="PANTHER" id="PTHR46211:SF14">
    <property type="entry name" value="GLYCEROPHOSPHODIESTER PHOSPHODIESTERASE"/>
    <property type="match status" value="1"/>
</dbReference>
<name>A0ABV5BY12_9BACL</name>
<proteinExistence type="predicted"/>
<dbReference type="InterPro" id="IPR030395">
    <property type="entry name" value="GP_PDE_dom"/>
</dbReference>
<dbReference type="InterPro" id="IPR017946">
    <property type="entry name" value="PLC-like_Pdiesterase_TIM-brl"/>
</dbReference>
<dbReference type="Pfam" id="PF16387">
    <property type="entry name" value="DUF4996"/>
    <property type="match status" value="1"/>
</dbReference>
<keyword evidence="3" id="KW-1185">Reference proteome</keyword>
<reference evidence="2 3" key="1">
    <citation type="submission" date="2024-09" db="EMBL/GenBank/DDBJ databases">
        <title>Paenibacillus zeirhizospherea sp. nov., isolated from surface of the maize (Zea mays) roots in a horticulture field, Hungary.</title>
        <authorList>
            <person name="Marton D."/>
            <person name="Farkas M."/>
            <person name="Bedics A."/>
            <person name="Toth E."/>
            <person name="Tancsics A."/>
            <person name="Boka K."/>
            <person name="Marati G."/>
            <person name="Kriszt B."/>
            <person name="Cserhati M."/>
        </authorList>
    </citation>
    <scope>NUCLEOTIDE SEQUENCE [LARGE SCALE GENOMIC DNA]</scope>
    <source>
        <strain evidence="2 3">JCM 18446</strain>
    </source>
</reference>
<dbReference type="Gene3D" id="3.20.20.190">
    <property type="entry name" value="Phosphatidylinositol (PI) phosphodiesterase"/>
    <property type="match status" value="1"/>
</dbReference>
<dbReference type="CDD" id="cd08566">
    <property type="entry name" value="GDPD_AtGDE_like"/>
    <property type="match status" value="1"/>
</dbReference>